<comment type="similarity">
    <text evidence="2 8">Belongs to the Aux/IAA family.</text>
</comment>
<dbReference type="OrthoDB" id="778717at2759"/>
<dbReference type="PANTHER" id="PTHR31734:SF38">
    <property type="entry name" value="AUXIN-RESPONSIVE PROTEIN IAA29"/>
    <property type="match status" value="1"/>
</dbReference>
<evidence type="ECO:0000256" key="5">
    <source>
        <dbReference type="ARBA" id="ARBA00023163"/>
    </source>
</evidence>
<proteinExistence type="inferred from homology"/>
<feature type="domain" description="PB1" evidence="9">
    <location>
        <begin position="121"/>
        <end position="209"/>
    </location>
</feature>
<evidence type="ECO:0000259" key="9">
    <source>
        <dbReference type="PROSITE" id="PS51745"/>
    </source>
</evidence>
<reference evidence="10 11" key="1">
    <citation type="journal article" date="2019" name="Nat. Plants">
        <title>Stout camphor tree genome fills gaps in understanding of flowering plant genome evolution.</title>
        <authorList>
            <person name="Chaw S.M."/>
            <person name="Liu Y.C."/>
            <person name="Wu Y.W."/>
            <person name="Wang H.Y."/>
            <person name="Lin C.I."/>
            <person name="Wu C.S."/>
            <person name="Ke H.M."/>
            <person name="Chang L.Y."/>
            <person name="Hsu C.Y."/>
            <person name="Yang H.T."/>
            <person name="Sudianto E."/>
            <person name="Hsu M.H."/>
            <person name="Wu K.P."/>
            <person name="Wang L.N."/>
            <person name="Leebens-Mack J.H."/>
            <person name="Tsai I.J."/>
        </authorList>
    </citation>
    <scope>NUCLEOTIDE SEQUENCE [LARGE SCALE GENOMIC DNA]</scope>
    <source>
        <strain evidence="11">cv. Chaw 1501</strain>
        <tissue evidence="10">Young leaves</tissue>
    </source>
</reference>
<dbReference type="AlphaFoldDB" id="A0A443NAX2"/>
<comment type="function">
    <text evidence="8">Aux/IAA proteins are short-lived transcriptional factors that function as repressors of early auxin response genes at low auxin concentrations.</text>
</comment>
<evidence type="ECO:0000256" key="1">
    <source>
        <dbReference type="ARBA" id="ARBA00004123"/>
    </source>
</evidence>
<keyword evidence="6 8" id="KW-0539">Nucleus</keyword>
<comment type="caution">
    <text evidence="10">The sequence shown here is derived from an EMBL/GenBank/DDBJ whole genome shotgun (WGS) entry which is preliminary data.</text>
</comment>
<sequence length="209" mass="23348">MMELQLGLAPPNHLIKGFDLNSPEEIMGPVEWACVRGICGGKRDFDEAFDGPIKTLPLLWKQDDGGDEDDDDGAQMGLDDAHSFNQCNKRSIVGWPPIKASRKLGYGGGFTQREEMDESKGGYVKVMMEGVAIGRKVDLTLHDSYQTLTHTLNNMFGIYEKSGKEDGAKSPSYKLAYQDKEGDWMLVGDVPWGTFVQTVRRLKIQKRND</sequence>
<evidence type="ECO:0000256" key="4">
    <source>
        <dbReference type="ARBA" id="ARBA00023015"/>
    </source>
</evidence>
<comment type="subunit">
    <text evidence="8">Homodimers and heterodimers.</text>
</comment>
<dbReference type="STRING" id="337451.A0A443NAX2"/>
<evidence type="ECO:0000256" key="8">
    <source>
        <dbReference type="RuleBase" id="RU004549"/>
    </source>
</evidence>
<dbReference type="PROSITE" id="PS51745">
    <property type="entry name" value="PB1"/>
    <property type="match status" value="1"/>
</dbReference>
<evidence type="ECO:0000256" key="2">
    <source>
        <dbReference type="ARBA" id="ARBA00006728"/>
    </source>
</evidence>
<accession>A0A443NAX2</accession>
<comment type="subcellular location">
    <subcellularLocation>
        <location evidence="1 8">Nucleus</location>
    </subcellularLocation>
</comment>
<dbReference type="Gene3D" id="3.10.20.90">
    <property type="entry name" value="Phosphatidylinositol 3-kinase Catalytic Subunit, Chain A, domain 1"/>
    <property type="match status" value="1"/>
</dbReference>
<gene>
    <name evidence="10" type="ORF">CKAN_00406800</name>
</gene>
<dbReference type="Proteomes" id="UP000283530">
    <property type="component" value="Unassembled WGS sequence"/>
</dbReference>
<keyword evidence="11" id="KW-1185">Reference proteome</keyword>
<dbReference type="SUPFAM" id="SSF54277">
    <property type="entry name" value="CAD &amp; PB1 domains"/>
    <property type="match status" value="1"/>
</dbReference>
<evidence type="ECO:0000313" key="10">
    <source>
        <dbReference type="EMBL" id="RWR75672.1"/>
    </source>
</evidence>
<evidence type="ECO:0000313" key="11">
    <source>
        <dbReference type="Proteomes" id="UP000283530"/>
    </source>
</evidence>
<keyword evidence="7 8" id="KW-0927">Auxin signaling pathway</keyword>
<keyword evidence="5 8" id="KW-0804">Transcription</keyword>
<dbReference type="GO" id="GO:0006355">
    <property type="term" value="P:regulation of DNA-templated transcription"/>
    <property type="evidence" value="ECO:0007669"/>
    <property type="project" value="InterPro"/>
</dbReference>
<evidence type="ECO:0000256" key="7">
    <source>
        <dbReference type="ARBA" id="ARBA00023294"/>
    </source>
</evidence>
<evidence type="ECO:0000256" key="6">
    <source>
        <dbReference type="ARBA" id="ARBA00023242"/>
    </source>
</evidence>
<evidence type="ECO:0000256" key="3">
    <source>
        <dbReference type="ARBA" id="ARBA00022491"/>
    </source>
</evidence>
<dbReference type="Pfam" id="PF02309">
    <property type="entry name" value="AUX_IAA"/>
    <property type="match status" value="1"/>
</dbReference>
<dbReference type="EMBL" id="QPKB01000002">
    <property type="protein sequence ID" value="RWR75672.1"/>
    <property type="molecule type" value="Genomic_DNA"/>
</dbReference>
<dbReference type="InterPro" id="IPR003311">
    <property type="entry name" value="AUX_IAA"/>
</dbReference>
<keyword evidence="3 8" id="KW-0678">Repressor</keyword>
<dbReference type="InterPro" id="IPR053793">
    <property type="entry name" value="PB1-like"/>
</dbReference>
<keyword evidence="4 8" id="KW-0805">Transcription regulation</keyword>
<protein>
    <recommendedName>
        <fullName evidence="8">Auxin-responsive protein</fullName>
    </recommendedName>
</protein>
<name>A0A443NAX2_9MAGN</name>
<dbReference type="PANTHER" id="PTHR31734">
    <property type="entry name" value="AUXIN-RESPONSIVE PROTEIN IAA17"/>
    <property type="match status" value="1"/>
</dbReference>
<dbReference type="GO" id="GO:0009734">
    <property type="term" value="P:auxin-activated signaling pathway"/>
    <property type="evidence" value="ECO:0007669"/>
    <property type="project" value="UniProtKB-UniRule"/>
</dbReference>
<dbReference type="InterPro" id="IPR033389">
    <property type="entry name" value="AUX/IAA_dom"/>
</dbReference>
<organism evidence="10 11">
    <name type="scientific">Cinnamomum micranthum f. kanehirae</name>
    <dbReference type="NCBI Taxonomy" id="337451"/>
    <lineage>
        <taxon>Eukaryota</taxon>
        <taxon>Viridiplantae</taxon>
        <taxon>Streptophyta</taxon>
        <taxon>Embryophyta</taxon>
        <taxon>Tracheophyta</taxon>
        <taxon>Spermatophyta</taxon>
        <taxon>Magnoliopsida</taxon>
        <taxon>Magnoliidae</taxon>
        <taxon>Laurales</taxon>
        <taxon>Lauraceae</taxon>
        <taxon>Cinnamomum</taxon>
    </lineage>
</organism>
<dbReference type="GO" id="GO:0005634">
    <property type="term" value="C:nucleus"/>
    <property type="evidence" value="ECO:0007669"/>
    <property type="project" value="UniProtKB-SubCell"/>
</dbReference>